<dbReference type="Proteomes" id="UP000319499">
    <property type="component" value="Unassembled WGS sequence"/>
</dbReference>
<reference evidence="11 12" key="1">
    <citation type="submission" date="2019-02" db="EMBL/GenBank/DDBJ databases">
        <title>Apibacter muscae sp. nov.: a novel member of the house fly microbiota.</title>
        <authorList>
            <person name="Park R."/>
        </authorList>
    </citation>
    <scope>NUCLEOTIDE SEQUENCE [LARGE SCALE GENOMIC DNA]</scope>
    <source>
        <strain evidence="11 12">AL1</strain>
    </source>
</reference>
<evidence type="ECO:0000259" key="10">
    <source>
        <dbReference type="Pfam" id="PF02870"/>
    </source>
</evidence>
<organism evidence="11 12">
    <name type="scientific">Apibacter muscae</name>
    <dbReference type="NCBI Taxonomy" id="2509004"/>
    <lineage>
        <taxon>Bacteria</taxon>
        <taxon>Pseudomonadati</taxon>
        <taxon>Bacteroidota</taxon>
        <taxon>Flavobacteriia</taxon>
        <taxon>Flavobacteriales</taxon>
        <taxon>Weeksellaceae</taxon>
        <taxon>Apibacter</taxon>
    </lineage>
</organism>
<evidence type="ECO:0000256" key="8">
    <source>
        <dbReference type="ARBA" id="ARBA00049348"/>
    </source>
</evidence>
<evidence type="ECO:0000256" key="4">
    <source>
        <dbReference type="ARBA" id="ARBA00022603"/>
    </source>
</evidence>
<dbReference type="PANTHER" id="PTHR10815">
    <property type="entry name" value="METHYLATED-DNA--PROTEIN-CYSTEINE METHYLTRANSFERASE"/>
    <property type="match status" value="1"/>
</dbReference>
<dbReference type="EMBL" id="SELH01000025">
    <property type="protein sequence ID" value="TWP26776.1"/>
    <property type="molecule type" value="Genomic_DNA"/>
</dbReference>
<dbReference type="Gene3D" id="1.10.10.10">
    <property type="entry name" value="Winged helix-like DNA-binding domain superfamily/Winged helix DNA-binding domain"/>
    <property type="match status" value="1"/>
</dbReference>
<evidence type="ECO:0000313" key="12">
    <source>
        <dbReference type="Proteomes" id="UP000319499"/>
    </source>
</evidence>
<dbReference type="NCBIfam" id="TIGR00589">
    <property type="entry name" value="ogt"/>
    <property type="match status" value="1"/>
</dbReference>
<evidence type="ECO:0000256" key="7">
    <source>
        <dbReference type="ARBA" id="ARBA00023204"/>
    </source>
</evidence>
<dbReference type="GO" id="GO:0006281">
    <property type="term" value="P:DNA repair"/>
    <property type="evidence" value="ECO:0007669"/>
    <property type="project" value="UniProtKB-KW"/>
</dbReference>
<dbReference type="FunFam" id="1.10.10.10:FF:000214">
    <property type="entry name" value="Methylated-DNA--protein-cysteine methyltransferase"/>
    <property type="match status" value="1"/>
</dbReference>
<dbReference type="InterPro" id="IPR001497">
    <property type="entry name" value="MethylDNA_cys_MeTrfase_AS"/>
</dbReference>
<comment type="catalytic activity">
    <reaction evidence="1">
        <text>a 4-O-methyl-thymidine in DNA + L-cysteinyl-[protein] = a thymidine in DNA + S-methyl-L-cysteinyl-[protein]</text>
        <dbReference type="Rhea" id="RHEA:53428"/>
        <dbReference type="Rhea" id="RHEA-COMP:10131"/>
        <dbReference type="Rhea" id="RHEA-COMP:10132"/>
        <dbReference type="Rhea" id="RHEA-COMP:13555"/>
        <dbReference type="Rhea" id="RHEA-COMP:13556"/>
        <dbReference type="ChEBI" id="CHEBI:29950"/>
        <dbReference type="ChEBI" id="CHEBI:82612"/>
        <dbReference type="ChEBI" id="CHEBI:137386"/>
        <dbReference type="ChEBI" id="CHEBI:137387"/>
        <dbReference type="EC" id="2.1.1.63"/>
    </reaction>
</comment>
<dbReference type="OrthoDB" id="9802228at2"/>
<feature type="domain" description="Methylated-DNA-[protein]-cysteine S-methyltransferase DNA binding" evidence="9">
    <location>
        <begin position="97"/>
        <end position="176"/>
    </location>
</feature>
<dbReference type="AlphaFoldDB" id="A0A563D991"/>
<evidence type="ECO:0000313" key="11">
    <source>
        <dbReference type="EMBL" id="TWP26776.1"/>
    </source>
</evidence>
<evidence type="ECO:0000256" key="1">
    <source>
        <dbReference type="ARBA" id="ARBA00001286"/>
    </source>
</evidence>
<dbReference type="InterPro" id="IPR036388">
    <property type="entry name" value="WH-like_DNA-bd_sf"/>
</dbReference>
<comment type="caution">
    <text evidence="11">The sequence shown here is derived from an EMBL/GenBank/DDBJ whole genome shotgun (WGS) entry which is preliminary data.</text>
</comment>
<gene>
    <name evidence="11" type="ORF">ETU09_09450</name>
</gene>
<comment type="catalytic activity">
    <reaction evidence="8">
        <text>a 6-O-methyl-2'-deoxyguanosine in DNA + L-cysteinyl-[protein] = S-methyl-L-cysteinyl-[protein] + a 2'-deoxyguanosine in DNA</text>
        <dbReference type="Rhea" id="RHEA:24000"/>
        <dbReference type="Rhea" id="RHEA-COMP:10131"/>
        <dbReference type="Rhea" id="RHEA-COMP:10132"/>
        <dbReference type="Rhea" id="RHEA-COMP:11367"/>
        <dbReference type="Rhea" id="RHEA-COMP:11368"/>
        <dbReference type="ChEBI" id="CHEBI:29950"/>
        <dbReference type="ChEBI" id="CHEBI:82612"/>
        <dbReference type="ChEBI" id="CHEBI:85445"/>
        <dbReference type="ChEBI" id="CHEBI:85448"/>
        <dbReference type="EC" id="2.1.1.63"/>
    </reaction>
</comment>
<dbReference type="EC" id="2.1.1.63" evidence="3"/>
<protein>
    <recommendedName>
        <fullName evidence="3">methylated-DNA--[protein]-cysteine S-methyltransferase</fullName>
        <ecNumber evidence="3">2.1.1.63</ecNumber>
    </recommendedName>
</protein>
<dbReference type="SUPFAM" id="SSF53155">
    <property type="entry name" value="Methylated DNA-protein cysteine methyltransferase domain"/>
    <property type="match status" value="1"/>
</dbReference>
<evidence type="ECO:0000256" key="3">
    <source>
        <dbReference type="ARBA" id="ARBA00011918"/>
    </source>
</evidence>
<dbReference type="InterPro" id="IPR008332">
    <property type="entry name" value="MethylG_MeTrfase_N"/>
</dbReference>
<dbReference type="SUPFAM" id="SSF46767">
    <property type="entry name" value="Methylated DNA-protein cysteine methyltransferase, C-terminal domain"/>
    <property type="match status" value="1"/>
</dbReference>
<keyword evidence="12" id="KW-1185">Reference proteome</keyword>
<dbReference type="PROSITE" id="PS00374">
    <property type="entry name" value="MGMT"/>
    <property type="match status" value="1"/>
</dbReference>
<dbReference type="RefSeq" id="WP_146293290.1">
    <property type="nucleotide sequence ID" value="NZ_SELH01000025.1"/>
</dbReference>
<keyword evidence="5 11" id="KW-0808">Transferase</keyword>
<dbReference type="CDD" id="cd06445">
    <property type="entry name" value="ATase"/>
    <property type="match status" value="1"/>
</dbReference>
<accession>A0A563D991</accession>
<evidence type="ECO:0000256" key="5">
    <source>
        <dbReference type="ARBA" id="ARBA00022679"/>
    </source>
</evidence>
<evidence type="ECO:0000259" key="9">
    <source>
        <dbReference type="Pfam" id="PF01035"/>
    </source>
</evidence>
<feature type="domain" description="Methylguanine DNA methyltransferase ribonuclease-like" evidence="10">
    <location>
        <begin position="15"/>
        <end position="91"/>
    </location>
</feature>
<evidence type="ECO:0000256" key="6">
    <source>
        <dbReference type="ARBA" id="ARBA00022763"/>
    </source>
</evidence>
<proteinExistence type="inferred from homology"/>
<dbReference type="InterPro" id="IPR014048">
    <property type="entry name" value="MethylDNA_cys_MeTrfase_DNA-bd"/>
</dbReference>
<dbReference type="InterPro" id="IPR036217">
    <property type="entry name" value="MethylDNA_cys_MeTrfase_DNAb"/>
</dbReference>
<dbReference type="Pfam" id="PF02870">
    <property type="entry name" value="Methyltransf_1N"/>
    <property type="match status" value="1"/>
</dbReference>
<evidence type="ECO:0000256" key="2">
    <source>
        <dbReference type="ARBA" id="ARBA00008711"/>
    </source>
</evidence>
<keyword evidence="6" id="KW-0227">DNA damage</keyword>
<dbReference type="Pfam" id="PF01035">
    <property type="entry name" value="DNA_binding_1"/>
    <property type="match status" value="1"/>
</dbReference>
<name>A0A563D991_9FLAO</name>
<keyword evidence="4 11" id="KW-0489">Methyltransferase</keyword>
<dbReference type="Gene3D" id="3.30.160.70">
    <property type="entry name" value="Methylated DNA-protein cysteine methyltransferase domain"/>
    <property type="match status" value="1"/>
</dbReference>
<dbReference type="GO" id="GO:0032259">
    <property type="term" value="P:methylation"/>
    <property type="evidence" value="ECO:0007669"/>
    <property type="project" value="UniProtKB-KW"/>
</dbReference>
<sequence>MHLKLNLKHLVSNIKIQYYKSPVGKLVIGAYKEKICLCDWLYRKKREVIDSRIKGYLEADFIFSKSEVIDQTIIQLKEYFNKERKTFNIPILLCGSEFQKLVWTKLMNVPYGRTTSYLELSKNIKNINAIRAVANANGANGISIIIPCHRIIGVNGGLTGYSGGLKAKKKLLELEAPFIQTTLF</sequence>
<dbReference type="InterPro" id="IPR036631">
    <property type="entry name" value="MGMT_N_sf"/>
</dbReference>
<dbReference type="GO" id="GO:0003908">
    <property type="term" value="F:methylated-DNA-[protein]-cysteine S-methyltransferase activity"/>
    <property type="evidence" value="ECO:0007669"/>
    <property type="project" value="UniProtKB-EC"/>
</dbReference>
<comment type="similarity">
    <text evidence="2">Belongs to the MGMT family.</text>
</comment>
<dbReference type="PANTHER" id="PTHR10815:SF5">
    <property type="entry name" value="METHYLATED-DNA--PROTEIN-CYSTEINE METHYLTRANSFERASE"/>
    <property type="match status" value="1"/>
</dbReference>
<keyword evidence="7" id="KW-0234">DNA repair</keyword>